<dbReference type="Gene3D" id="1.10.720.60">
    <property type="match status" value="1"/>
</dbReference>
<evidence type="ECO:0000256" key="5">
    <source>
        <dbReference type="SAM" id="MobiDB-lite"/>
    </source>
</evidence>
<dbReference type="KEGG" id="hhc:M911_13170"/>
<name>W8KL99_9GAMM</name>
<comment type="pathway">
    <text evidence="4">Amino-acid biosynthesis; L-methionine biosynthesis via salvage pathway; L-methionine from S-methyl-5-thio-alpha-D-ribose 1-phosphate: step 4/6.</text>
</comment>
<dbReference type="SFLD" id="SFLDG01133">
    <property type="entry name" value="C1.5.4:_Enolase-phosphatase_Li"/>
    <property type="match status" value="1"/>
</dbReference>
<comment type="similarity">
    <text evidence="4">Belongs to the HAD-like hydrolase superfamily. MasA/MtnC family.</text>
</comment>
<dbReference type="SUPFAM" id="SSF56784">
    <property type="entry name" value="HAD-like"/>
    <property type="match status" value="1"/>
</dbReference>
<keyword evidence="4" id="KW-0479">Metal-binding</keyword>
<dbReference type="SFLD" id="SFLDG01129">
    <property type="entry name" value="C1.5:_HAD__Beta-PGM__Phosphata"/>
    <property type="match status" value="1"/>
</dbReference>
<dbReference type="EMBL" id="CP007268">
    <property type="protein sequence ID" value="AHK79943.1"/>
    <property type="molecule type" value="Genomic_DNA"/>
</dbReference>
<dbReference type="UniPathway" id="UPA00904">
    <property type="reaction ID" value="UER00876"/>
</dbReference>
<evidence type="ECO:0000313" key="6">
    <source>
        <dbReference type="EMBL" id="AHK79943.1"/>
    </source>
</evidence>
<keyword evidence="3 4" id="KW-0486">Methionine biosynthesis</keyword>
<dbReference type="PATRIC" id="fig|1354791.3.peg.3122"/>
<dbReference type="Pfam" id="PF00702">
    <property type="entry name" value="Hydrolase"/>
    <property type="match status" value="1"/>
</dbReference>
<proteinExistence type="inferred from homology"/>
<dbReference type="AlphaFoldDB" id="W8KL99"/>
<dbReference type="PANTHER" id="PTHR20371:SF1">
    <property type="entry name" value="ENOLASE-PHOSPHATASE E1"/>
    <property type="match status" value="1"/>
</dbReference>
<keyword evidence="1 4" id="KW-0028">Amino-acid biosynthesis</keyword>
<dbReference type="PRINTS" id="PR00413">
    <property type="entry name" value="HADHALOGNASE"/>
</dbReference>
<dbReference type="OrthoDB" id="9797416at2"/>
<dbReference type="GO" id="GO:0043874">
    <property type="term" value="F:acireductone synthase activity"/>
    <property type="evidence" value="ECO:0007669"/>
    <property type="project" value="UniProtKB-EC"/>
</dbReference>
<dbReference type="InterPro" id="IPR023214">
    <property type="entry name" value="HAD_sf"/>
</dbReference>
<sequence length="240" mass="26176">MTQAILTDIEGTLSSRAFIRDELFPYAARRLPGFVREHSREPGVKRLLADVRAYAGRSLNDEALIERMLAWMQADQKITPLQALQGLVWEEGFQRGDFAGHVYGDAVDCLRGWHDQGLALYVFSSGSAHSQQMLLGHSQAGDLRPLFTEHFDTRVGGKKQIAAYKAIAERIGVPPGQILFLSDTVDELDAAGSAGLRTTCIRRAGDMRDAGGHPRAADFHGVDVNGAPSIRPVEADHAGD</sequence>
<feature type="compositionally biased region" description="Basic and acidic residues" evidence="5">
    <location>
        <begin position="212"/>
        <end position="221"/>
    </location>
</feature>
<dbReference type="GO" id="GO:0000287">
    <property type="term" value="F:magnesium ion binding"/>
    <property type="evidence" value="ECO:0007669"/>
    <property type="project" value="UniProtKB-UniRule"/>
</dbReference>
<dbReference type="GO" id="GO:0019509">
    <property type="term" value="P:L-methionine salvage from methylthioadenosine"/>
    <property type="evidence" value="ECO:0007669"/>
    <property type="project" value="UniProtKB-UniRule"/>
</dbReference>
<dbReference type="GO" id="GO:0043716">
    <property type="term" value="F:2-hydroxy-3-keto-5-methylthiopentenyl-1-phosphate phosphatase activity"/>
    <property type="evidence" value="ECO:0007669"/>
    <property type="project" value="UniProtKB-UniRule"/>
</dbReference>
<comment type="pathway">
    <text evidence="4">Amino-acid biosynthesis; L-methionine biosynthesis via salvage pathway; L-methionine from S-methyl-5-thio-alpha-D-ribose 1-phosphate: step 3/6.</text>
</comment>
<dbReference type="SFLD" id="SFLDS00003">
    <property type="entry name" value="Haloacid_Dehalogenase"/>
    <property type="match status" value="1"/>
</dbReference>
<reference evidence="7" key="2">
    <citation type="submission" date="2014-02" db="EMBL/GenBank/DDBJ databases">
        <title>Draft Genome Sequence of extremely halophilic bacteria Halorhodospira halochloris.</title>
        <authorList>
            <person name="Singh K.S."/>
        </authorList>
    </citation>
    <scope>NUCLEOTIDE SEQUENCE [LARGE SCALE GENOMIC DNA]</scope>
    <source>
        <strain evidence="7">A</strain>
    </source>
</reference>
<dbReference type="InterPro" id="IPR023943">
    <property type="entry name" value="Enolase-ppase_E1"/>
</dbReference>
<protein>
    <recommendedName>
        <fullName evidence="4">Enolase-phosphatase E1</fullName>
        <ecNumber evidence="4">3.1.3.77</ecNumber>
    </recommendedName>
    <alternativeName>
        <fullName evidence="4">2,3-diketo-5-methylthio-1-phosphopentane phosphatase</fullName>
    </alternativeName>
</protein>
<gene>
    <name evidence="4" type="primary">mtnC</name>
    <name evidence="6" type="ORF">M911_13170</name>
</gene>
<dbReference type="GO" id="GO:0043715">
    <property type="term" value="F:2,3-diketo-5-methylthiopentyl-1-phosphate enolase activity"/>
    <property type="evidence" value="ECO:0007669"/>
    <property type="project" value="UniProtKB-UniRule"/>
</dbReference>
<dbReference type="CDD" id="cd01629">
    <property type="entry name" value="HAD_EP"/>
    <property type="match status" value="1"/>
</dbReference>
<reference evidence="6 7" key="1">
    <citation type="journal article" date="2014" name="J Genomics">
        <title>Draft Genome Sequence of the Extremely Halophilic Phototrophic Purple Sulfur Bacterium Halorhodospira halochloris.</title>
        <authorList>
            <person name="Singh K.S."/>
            <person name="Kirksey J."/>
            <person name="Hoff W.D."/>
            <person name="Deole R."/>
        </authorList>
    </citation>
    <scope>NUCLEOTIDE SEQUENCE [LARGE SCALE GENOMIC DNA]</scope>
    <source>
        <strain evidence="6 7">A</strain>
    </source>
</reference>
<comment type="catalytic activity">
    <reaction evidence="4">
        <text>5-methylsulfanyl-2,3-dioxopentyl phosphate + H2O = 1,2-dihydroxy-5-(methylsulfanyl)pent-1-en-3-one + phosphate</text>
        <dbReference type="Rhea" id="RHEA:21700"/>
        <dbReference type="ChEBI" id="CHEBI:15377"/>
        <dbReference type="ChEBI" id="CHEBI:43474"/>
        <dbReference type="ChEBI" id="CHEBI:49252"/>
        <dbReference type="ChEBI" id="CHEBI:58828"/>
        <dbReference type="EC" id="3.1.3.77"/>
    </reaction>
</comment>
<keyword evidence="4" id="KW-0460">Magnesium</keyword>
<dbReference type="InterPro" id="IPR036412">
    <property type="entry name" value="HAD-like_sf"/>
</dbReference>
<evidence type="ECO:0000256" key="1">
    <source>
        <dbReference type="ARBA" id="ARBA00022605"/>
    </source>
</evidence>
<evidence type="ECO:0000256" key="4">
    <source>
        <dbReference type="HAMAP-Rule" id="MF_01681"/>
    </source>
</evidence>
<dbReference type="InterPro" id="IPR006439">
    <property type="entry name" value="HAD-SF_hydro_IA"/>
</dbReference>
<dbReference type="HOGENOM" id="CLU_023273_0_0_6"/>
<organism evidence="6 7">
    <name type="scientific">Ectothiorhodospira haloalkaliphila</name>
    <dbReference type="NCBI Taxonomy" id="421628"/>
    <lineage>
        <taxon>Bacteria</taxon>
        <taxon>Pseudomonadati</taxon>
        <taxon>Pseudomonadota</taxon>
        <taxon>Gammaproteobacteria</taxon>
        <taxon>Chromatiales</taxon>
        <taxon>Ectothiorhodospiraceae</taxon>
        <taxon>Ectothiorhodospira</taxon>
    </lineage>
</organism>
<dbReference type="HAMAP" id="MF_01681">
    <property type="entry name" value="Salvage_MtnC"/>
    <property type="match status" value="1"/>
</dbReference>
<comment type="function">
    <text evidence="4">Bifunctional enzyme that catalyzes the enolization of 2,3-diketo-5-methylthiopentyl-1-phosphate (DK-MTP-1-P) into the intermediate 2-hydroxy-3-keto-5-methylthiopentenyl-1-phosphate (HK-MTPenyl-1-P), which is then dephosphorylated to form the acireductone 1,2-dihydroxy-3-keto-5-methylthiopentene (DHK-MTPene).</text>
</comment>
<dbReference type="Proteomes" id="UP000019442">
    <property type="component" value="Chromosome"/>
</dbReference>
<dbReference type="EC" id="3.1.3.77" evidence="4"/>
<feature type="region of interest" description="Disordered" evidence="5">
    <location>
        <begin position="212"/>
        <end position="240"/>
    </location>
</feature>
<dbReference type="RefSeq" id="WP_025282453.1">
    <property type="nucleotide sequence ID" value="NZ_CP007268.1"/>
</dbReference>
<dbReference type="NCBIfam" id="TIGR01691">
    <property type="entry name" value="enolase-ppase"/>
    <property type="match status" value="1"/>
</dbReference>
<dbReference type="Gene3D" id="3.40.50.1000">
    <property type="entry name" value="HAD superfamily/HAD-like"/>
    <property type="match status" value="1"/>
</dbReference>
<accession>W8KL99</accession>
<comment type="cofactor">
    <cofactor evidence="4">
        <name>Mg(2+)</name>
        <dbReference type="ChEBI" id="CHEBI:18420"/>
    </cofactor>
    <text evidence="4">Binds 1 Mg(2+) ion per subunit.</text>
</comment>
<evidence type="ECO:0000256" key="3">
    <source>
        <dbReference type="ARBA" id="ARBA00023167"/>
    </source>
</evidence>
<dbReference type="PANTHER" id="PTHR20371">
    <property type="entry name" value="ENOLASE-PHOSPHATASE E1"/>
    <property type="match status" value="1"/>
</dbReference>
<keyword evidence="7" id="KW-1185">Reference proteome</keyword>
<dbReference type="SFLD" id="SFLDF00044">
    <property type="entry name" value="enolase-phosphatase"/>
    <property type="match status" value="1"/>
</dbReference>
<keyword evidence="2 4" id="KW-0378">Hydrolase</keyword>
<comment type="subunit">
    <text evidence="4">Monomer.</text>
</comment>
<evidence type="ECO:0000256" key="2">
    <source>
        <dbReference type="ARBA" id="ARBA00022801"/>
    </source>
</evidence>
<evidence type="ECO:0000313" key="7">
    <source>
        <dbReference type="Proteomes" id="UP000019442"/>
    </source>
</evidence>